<gene>
    <name evidence="10" type="ORF">VTJ49DRAFT_5699</name>
</gene>
<evidence type="ECO:0000256" key="8">
    <source>
        <dbReference type="ARBA" id="ARBA00023242"/>
    </source>
</evidence>
<feature type="compositionally biased region" description="Basic residues" evidence="9">
    <location>
        <begin position="243"/>
        <end position="267"/>
    </location>
</feature>
<comment type="function">
    <text evidence="1">Involved in rRNA processing.</text>
</comment>
<evidence type="ECO:0000256" key="2">
    <source>
        <dbReference type="ARBA" id="ARBA00004604"/>
    </source>
</evidence>
<feature type="region of interest" description="Disordered" evidence="9">
    <location>
        <begin position="1"/>
        <end position="45"/>
    </location>
</feature>
<dbReference type="InterPro" id="IPR019310">
    <property type="entry name" value="Efg1"/>
</dbReference>
<accession>A0ABR3V2K0</accession>
<feature type="compositionally biased region" description="Basic and acidic residues" evidence="9">
    <location>
        <begin position="233"/>
        <end position="242"/>
    </location>
</feature>
<evidence type="ECO:0000313" key="10">
    <source>
        <dbReference type="EMBL" id="KAL1836007.1"/>
    </source>
</evidence>
<dbReference type="Proteomes" id="UP001583172">
    <property type="component" value="Unassembled WGS sequence"/>
</dbReference>
<keyword evidence="6" id="KW-0698">rRNA processing</keyword>
<evidence type="ECO:0000256" key="1">
    <source>
        <dbReference type="ARBA" id="ARBA00002773"/>
    </source>
</evidence>
<keyword evidence="8" id="KW-0539">Nucleus</keyword>
<comment type="caution">
    <text evidence="10">The sequence shown here is derived from an EMBL/GenBank/DDBJ whole genome shotgun (WGS) entry which is preliminary data.</text>
</comment>
<organism evidence="10 11">
    <name type="scientific">Humicola insolens</name>
    <name type="common">Soft-rot fungus</name>
    <dbReference type="NCBI Taxonomy" id="85995"/>
    <lineage>
        <taxon>Eukaryota</taxon>
        <taxon>Fungi</taxon>
        <taxon>Dikarya</taxon>
        <taxon>Ascomycota</taxon>
        <taxon>Pezizomycotina</taxon>
        <taxon>Sordariomycetes</taxon>
        <taxon>Sordariomycetidae</taxon>
        <taxon>Sordariales</taxon>
        <taxon>Chaetomiaceae</taxon>
        <taxon>Mycothermus</taxon>
    </lineage>
</organism>
<evidence type="ECO:0000256" key="3">
    <source>
        <dbReference type="ARBA" id="ARBA00006916"/>
    </source>
</evidence>
<reference evidence="10 11" key="1">
    <citation type="journal article" date="2024" name="Commun. Biol.">
        <title>Comparative genomic analysis of thermophilic fungi reveals convergent evolutionary adaptations and gene losses.</title>
        <authorList>
            <person name="Steindorff A.S."/>
            <person name="Aguilar-Pontes M.V."/>
            <person name="Robinson A.J."/>
            <person name="Andreopoulos B."/>
            <person name="LaButti K."/>
            <person name="Kuo A."/>
            <person name="Mondo S."/>
            <person name="Riley R."/>
            <person name="Otillar R."/>
            <person name="Haridas S."/>
            <person name="Lipzen A."/>
            <person name="Grimwood J."/>
            <person name="Schmutz J."/>
            <person name="Clum A."/>
            <person name="Reid I.D."/>
            <person name="Moisan M.C."/>
            <person name="Butler G."/>
            <person name="Nguyen T.T.M."/>
            <person name="Dewar K."/>
            <person name="Conant G."/>
            <person name="Drula E."/>
            <person name="Henrissat B."/>
            <person name="Hansel C."/>
            <person name="Singer S."/>
            <person name="Hutchinson M.I."/>
            <person name="de Vries R.P."/>
            <person name="Natvig D.O."/>
            <person name="Powell A.J."/>
            <person name="Tsang A."/>
            <person name="Grigoriev I.V."/>
        </authorList>
    </citation>
    <scope>NUCLEOTIDE SEQUENCE [LARGE SCALE GENOMIC DNA]</scope>
    <source>
        <strain evidence="10 11">CBS 620.91</strain>
    </source>
</reference>
<dbReference type="InterPro" id="IPR050786">
    <property type="entry name" value="EFG1_rRNA-proc"/>
</dbReference>
<dbReference type="Pfam" id="PF10153">
    <property type="entry name" value="Efg1"/>
    <property type="match status" value="1"/>
</dbReference>
<protein>
    <recommendedName>
        <fullName evidence="4">rRNA-processing protein EFG1</fullName>
    </recommendedName>
    <alternativeName>
        <fullName evidence="5">rRNA-processing protein efg1</fullName>
    </alternativeName>
</protein>
<feature type="compositionally biased region" description="Basic and acidic residues" evidence="9">
    <location>
        <begin position="7"/>
        <end position="21"/>
    </location>
</feature>
<evidence type="ECO:0000256" key="5">
    <source>
        <dbReference type="ARBA" id="ARBA00019827"/>
    </source>
</evidence>
<evidence type="ECO:0000256" key="9">
    <source>
        <dbReference type="SAM" id="MobiDB-lite"/>
    </source>
</evidence>
<keyword evidence="7" id="KW-0175">Coiled coil</keyword>
<feature type="compositionally biased region" description="Basic and acidic residues" evidence="9">
    <location>
        <begin position="274"/>
        <end position="284"/>
    </location>
</feature>
<keyword evidence="11" id="KW-1185">Reference proteome</keyword>
<evidence type="ECO:0000256" key="6">
    <source>
        <dbReference type="ARBA" id="ARBA00022552"/>
    </source>
</evidence>
<dbReference type="PANTHER" id="PTHR33911">
    <property type="entry name" value="RRNA-PROCESSING PROTEIN EFG1"/>
    <property type="match status" value="1"/>
</dbReference>
<proteinExistence type="inferred from homology"/>
<dbReference type="PANTHER" id="PTHR33911:SF1">
    <property type="entry name" value="RRNA-PROCESSING PROTEIN EFG1"/>
    <property type="match status" value="1"/>
</dbReference>
<evidence type="ECO:0000256" key="7">
    <source>
        <dbReference type="ARBA" id="ARBA00023054"/>
    </source>
</evidence>
<comment type="subcellular location">
    <subcellularLocation>
        <location evidence="2">Nucleus</location>
        <location evidence="2">Nucleolus</location>
    </subcellularLocation>
</comment>
<comment type="similarity">
    <text evidence="3">Belongs to the EFG1 family.</text>
</comment>
<evidence type="ECO:0000313" key="11">
    <source>
        <dbReference type="Proteomes" id="UP001583172"/>
    </source>
</evidence>
<sequence length="313" mass="35958">MGRKRPRPDEESSGHPAEKRQRTNKPHGKAHGKPHHKKPRKDVDLESINAIKKRARAIERLLARDDAKEDGKLPANKRIELERELAAHKQRIEDAHVKKERSKMISKYHMVRFFERKKAMRFAKQLEKRIAKTTDPKELAQYKADLHVAQVDIDYAKYFPFMEPYISLYAGVASGPKEEEETAAFAQYLRTPRPPMWKLIEGTREEGEAALERMQNRPPQRASEAETEEQEDQAEKSAEKRSDKKKKKDRKEKKKGPRQERKAKKAAKPAEQAARGDGKKKAESSYESDSEGSDAGGFFDSMIFDIPVASLMV</sequence>
<feature type="region of interest" description="Disordered" evidence="9">
    <location>
        <begin position="207"/>
        <end position="300"/>
    </location>
</feature>
<dbReference type="EMBL" id="JAZGSY010000484">
    <property type="protein sequence ID" value="KAL1836007.1"/>
    <property type="molecule type" value="Genomic_DNA"/>
</dbReference>
<feature type="compositionally biased region" description="Basic residues" evidence="9">
    <location>
        <begin position="22"/>
        <end position="40"/>
    </location>
</feature>
<name>A0ABR3V2K0_HUMIN</name>
<evidence type="ECO:0000256" key="4">
    <source>
        <dbReference type="ARBA" id="ARBA00018689"/>
    </source>
</evidence>